<accession>A0A9N9A9L4</accession>
<evidence type="ECO:0000256" key="1">
    <source>
        <dbReference type="SAM" id="MobiDB-lite"/>
    </source>
</evidence>
<reference evidence="2" key="1">
    <citation type="submission" date="2021-06" db="EMBL/GenBank/DDBJ databases">
        <authorList>
            <person name="Kallberg Y."/>
            <person name="Tangrot J."/>
            <person name="Rosling A."/>
        </authorList>
    </citation>
    <scope>NUCLEOTIDE SEQUENCE</scope>
    <source>
        <strain evidence="2">AZ414A</strain>
    </source>
</reference>
<evidence type="ECO:0000313" key="3">
    <source>
        <dbReference type="Proteomes" id="UP000789706"/>
    </source>
</evidence>
<dbReference type="OrthoDB" id="2408748at2759"/>
<organism evidence="2 3">
    <name type="scientific">Diversispora eburnea</name>
    <dbReference type="NCBI Taxonomy" id="1213867"/>
    <lineage>
        <taxon>Eukaryota</taxon>
        <taxon>Fungi</taxon>
        <taxon>Fungi incertae sedis</taxon>
        <taxon>Mucoromycota</taxon>
        <taxon>Glomeromycotina</taxon>
        <taxon>Glomeromycetes</taxon>
        <taxon>Diversisporales</taxon>
        <taxon>Diversisporaceae</taxon>
        <taxon>Diversispora</taxon>
    </lineage>
</organism>
<comment type="caution">
    <text evidence="2">The sequence shown here is derived from an EMBL/GenBank/DDBJ whole genome shotgun (WGS) entry which is preliminary data.</text>
</comment>
<dbReference type="AlphaFoldDB" id="A0A9N9A9L4"/>
<feature type="region of interest" description="Disordered" evidence="1">
    <location>
        <begin position="137"/>
        <end position="166"/>
    </location>
</feature>
<feature type="compositionally biased region" description="Acidic residues" evidence="1">
    <location>
        <begin position="151"/>
        <end position="166"/>
    </location>
</feature>
<sequence length="191" mass="21464">MSNITTYTTTTVAKNSKPRLLLKTTMNNTTAQSTVTATASITLSSSPITGSFYLPPPQKTNRKGRFLHKHLRKPPSFDTYVSGTEPVDLNKPHAYYTELMYAKKAINGLSTYQPRARRGSSTTVKFVRFANDFNDDGSSITSSSSSSSSADDWDPQDIDEEDEDEEFIFMTPRIPIHERQDIKHHNRAYST</sequence>
<gene>
    <name evidence="2" type="ORF">DEBURN_LOCUS5740</name>
</gene>
<evidence type="ECO:0000313" key="2">
    <source>
        <dbReference type="EMBL" id="CAG8522606.1"/>
    </source>
</evidence>
<dbReference type="EMBL" id="CAJVPK010000529">
    <property type="protein sequence ID" value="CAG8522606.1"/>
    <property type="molecule type" value="Genomic_DNA"/>
</dbReference>
<proteinExistence type="predicted"/>
<keyword evidence="3" id="KW-1185">Reference proteome</keyword>
<dbReference type="Proteomes" id="UP000789706">
    <property type="component" value="Unassembled WGS sequence"/>
</dbReference>
<feature type="compositionally biased region" description="Low complexity" evidence="1">
    <location>
        <begin position="138"/>
        <end position="149"/>
    </location>
</feature>
<protein>
    <submittedName>
        <fullName evidence="2">1886_t:CDS:1</fullName>
    </submittedName>
</protein>
<name>A0A9N9A9L4_9GLOM</name>